<keyword evidence="2" id="KW-1185">Reference proteome</keyword>
<reference evidence="1" key="2">
    <citation type="journal article" date="2019" name="IMA Fungus">
        <title>Genome sequencing and comparison of five Tilletia species to identify candidate genes for the detection of regulated species infecting wheat.</title>
        <authorList>
            <person name="Nguyen H.D.T."/>
            <person name="Sultana T."/>
            <person name="Kesanakurti P."/>
            <person name="Hambleton S."/>
        </authorList>
    </citation>
    <scope>NUCLEOTIDE SEQUENCE</scope>
    <source>
        <strain evidence="1">DAOMC 236426</strain>
    </source>
</reference>
<dbReference type="AlphaFoldDB" id="A0A8X7ST73"/>
<name>A0A8X7ST73_9BASI</name>
<accession>A0A8X7ST73</accession>
<evidence type="ECO:0000313" key="1">
    <source>
        <dbReference type="EMBL" id="KAE8239256.1"/>
    </source>
</evidence>
<protein>
    <submittedName>
        <fullName evidence="1">Uncharacterized protein</fullName>
    </submittedName>
</protein>
<gene>
    <name evidence="1" type="ORF">A4X06_0g8413</name>
</gene>
<proteinExistence type="predicted"/>
<reference evidence="1" key="1">
    <citation type="submission" date="2016-04" db="EMBL/GenBank/DDBJ databases">
        <authorList>
            <person name="Nguyen H.D."/>
            <person name="Samba Siva P."/>
            <person name="Cullis J."/>
            <person name="Levesque C.A."/>
            <person name="Hambleton S."/>
        </authorList>
    </citation>
    <scope>NUCLEOTIDE SEQUENCE</scope>
    <source>
        <strain evidence="1">DAOMC 236426</strain>
    </source>
</reference>
<dbReference type="EMBL" id="LWDE02001831">
    <property type="protein sequence ID" value="KAE8239256.1"/>
    <property type="molecule type" value="Genomic_DNA"/>
</dbReference>
<comment type="caution">
    <text evidence="1">The sequence shown here is derived from an EMBL/GenBank/DDBJ whole genome shotgun (WGS) entry which is preliminary data.</text>
</comment>
<evidence type="ECO:0000313" key="2">
    <source>
        <dbReference type="Proteomes" id="UP000077684"/>
    </source>
</evidence>
<sequence>MAVATKSKLSGDTTFELGTDGSFKIKESTTGFRADRDLPMTAWITVMQAEAVSNNIVQSLIRLNHTLTNHPDFEEHSTAIRMWHQHQRRQWVLSSHLNPDGKRFNLGKPNPHHYDAIRLRLIEAQATRRVLGVSKRSFPDDSTAPPPVKVARTGSTFRCFVCFSSSPGHPFRTCAAKD</sequence>
<dbReference type="Proteomes" id="UP000077684">
    <property type="component" value="Unassembled WGS sequence"/>
</dbReference>
<organism evidence="1 2">
    <name type="scientific">Tilletia controversa</name>
    <name type="common">dwarf bunt fungus</name>
    <dbReference type="NCBI Taxonomy" id="13291"/>
    <lineage>
        <taxon>Eukaryota</taxon>
        <taxon>Fungi</taxon>
        <taxon>Dikarya</taxon>
        <taxon>Basidiomycota</taxon>
        <taxon>Ustilaginomycotina</taxon>
        <taxon>Exobasidiomycetes</taxon>
        <taxon>Tilletiales</taxon>
        <taxon>Tilletiaceae</taxon>
        <taxon>Tilletia</taxon>
    </lineage>
</organism>